<proteinExistence type="predicted"/>
<name>B5RKQ4_KLEV3</name>
<dbReference type="Proteomes" id="UP000001734">
    <property type="component" value="Plasmid pKP91"/>
</dbReference>
<gene>
    <name evidence="1" type="ordered locus">KPK_B0100</name>
</gene>
<dbReference type="EMBL" id="CP000966">
    <property type="protein sequence ID" value="ACI12218.1"/>
    <property type="molecule type" value="Genomic_DNA"/>
</dbReference>
<dbReference type="KEGG" id="kpe:KPK_B0100"/>
<sequence>MKEEQKQCNSQPAQFRKISPYTSRGTFSMEEKVLTAEQYRDWQFIGATLSDKISRYAE</sequence>
<dbReference type="BioCyc" id="KPNE507522:GI0B-5865-MONOMER"/>
<organism evidence="1 2">
    <name type="scientific">Klebsiella variicola (strain 342)</name>
    <name type="common">Klebsiella pneumoniae</name>
    <dbReference type="NCBI Taxonomy" id="507522"/>
    <lineage>
        <taxon>Bacteria</taxon>
        <taxon>Pseudomonadati</taxon>
        <taxon>Pseudomonadota</taxon>
        <taxon>Gammaproteobacteria</taxon>
        <taxon>Enterobacterales</taxon>
        <taxon>Enterobacteriaceae</taxon>
        <taxon>Klebsiella/Raoultella group</taxon>
        <taxon>Klebsiella</taxon>
        <taxon>Klebsiella pneumoniae complex</taxon>
    </lineage>
</organism>
<geneLocation type="plasmid" evidence="1 2">
    <name>pKP91</name>
</geneLocation>
<dbReference type="AlphaFoldDB" id="B5RKQ4"/>
<dbReference type="HOGENOM" id="CLU_2973475_0_0_6"/>
<accession>B5RKQ4</accession>
<protein>
    <submittedName>
        <fullName evidence="1">Uncharacterized protein</fullName>
    </submittedName>
</protein>
<evidence type="ECO:0000313" key="1">
    <source>
        <dbReference type="EMBL" id="ACI12218.1"/>
    </source>
</evidence>
<reference evidence="1 2" key="1">
    <citation type="journal article" date="2008" name="PLoS Genet.">
        <title>Complete genome sequence of the N2-fixing broad host range endophyte Klebsiella pneumoniae 342 and virulence predictions verified in mice.</title>
        <authorList>
            <person name="Fouts D.E."/>
            <person name="Tyler H.L."/>
            <person name="DeBoy R.T."/>
            <person name="Daugherty S."/>
            <person name="Ren Q."/>
            <person name="Badger J.H."/>
            <person name="Durkin A.S."/>
            <person name="Huot H."/>
            <person name="Shrivastava S."/>
            <person name="Kothari S."/>
            <person name="Dodson R.J."/>
            <person name="Mohamoud Y."/>
            <person name="Khouri H."/>
            <person name="Roesch L.F."/>
            <person name="Krogfelt K.A."/>
            <person name="Struve C."/>
            <person name="Triplett E.W."/>
            <person name="Methe B.A."/>
        </authorList>
    </citation>
    <scope>NUCLEOTIDE SEQUENCE [LARGE SCALE GENOMIC DNA]</scope>
    <source>
        <strain evidence="1 2">342</strain>
        <plasmid evidence="2">Plasmid pKP91</plasmid>
    </source>
</reference>
<evidence type="ECO:0000313" key="2">
    <source>
        <dbReference type="Proteomes" id="UP000001734"/>
    </source>
</evidence>
<keyword evidence="1" id="KW-0614">Plasmid</keyword>